<reference evidence="2" key="1">
    <citation type="journal article" date="2019" name="Sci. Rep.">
        <title>Discovery of novel astrovirus and calicivirus identified in ruddy turnstones in Brazil.</title>
        <authorList>
            <person name="de Souza W.M."/>
            <person name="Fumagalli M.J."/>
            <person name="de Araujo J."/>
            <person name="Ometto T."/>
            <person name="Modha S."/>
            <person name="Thomazelli L.M."/>
            <person name="Durigon E.L."/>
            <person name="Murcia P.R."/>
            <person name="Figueiredo L.T."/>
        </authorList>
    </citation>
    <scope>NUCLEOTIDE SEQUENCE</scope>
    <source>
        <strain evidence="2">PeN-44</strain>
    </source>
</reference>
<keyword evidence="2" id="KW-0946">Virion</keyword>
<protein>
    <submittedName>
        <fullName evidence="2">Coat protein</fullName>
    </submittedName>
</protein>
<keyword evidence="2" id="KW-0167">Capsid protein</keyword>
<evidence type="ECO:0000256" key="1">
    <source>
        <dbReference type="SAM" id="Coils"/>
    </source>
</evidence>
<dbReference type="GO" id="GO:0019028">
    <property type="term" value="C:viral capsid"/>
    <property type="evidence" value="ECO:0007669"/>
    <property type="project" value="UniProtKB-KW"/>
</dbReference>
<evidence type="ECO:0000313" key="2">
    <source>
        <dbReference type="EMBL" id="QCP68852.1"/>
    </source>
</evidence>
<name>A0A4V1EJX1_9VIRU</name>
<accession>A0A4V1EJX1</accession>
<proteinExistence type="predicted"/>
<dbReference type="EMBL" id="MK189090">
    <property type="protein sequence ID" value="QCP68852.1"/>
    <property type="molecule type" value="Genomic_RNA"/>
</dbReference>
<organism evidence="2">
    <name type="scientific">Pernambuco nodavirus</name>
    <dbReference type="NCBI Taxonomy" id="2565391"/>
    <lineage>
        <taxon>Viruses</taxon>
        <taxon>Riboviria</taxon>
        <taxon>Orthornavirae</taxon>
        <taxon>Kitrinoviricota</taxon>
        <taxon>Magsaviricetes</taxon>
        <taxon>Nodamuvirales</taxon>
        <taxon>Nodaviridae</taxon>
    </lineage>
</organism>
<sequence length="366" mass="39865">MGMTPDTASAVEALPREVAKHQLRRLARYTAAMAGNEKVDMADVPVRQDPEFSQEDFSNVSDGLREPVETQKGDTLTVLHPEPYTESRDPTTGELLILKKGSKTVVTQKYIVHTTSDGHVYRIKRGTFGAMVPASAFPAMVHYMQQKKEDLEARAKALEVVLAASDKTLGPSAAEWVHVLLTTYVMKPTPENKAALSAAINEFWQTAKLGRSAAWDGIARRYNSALGGWAFVPSWLRPATNPDGSIDGAKRVAEISYAAAASGARVTKEHGITTIKLGSSILSKTFDFATRTSKATANVAKRAAKRAAKVVSELPKKVDEVANEASENTEFGSTFFQFLTEVKAVFSAATRKVSTPFTKLWKWLSA</sequence>
<feature type="coiled-coil region" evidence="1">
    <location>
        <begin position="141"/>
        <end position="168"/>
    </location>
</feature>
<keyword evidence="1" id="KW-0175">Coiled coil</keyword>